<dbReference type="EMBL" id="BNCD01000017">
    <property type="protein sequence ID" value="GHH85250.1"/>
    <property type="molecule type" value="Genomic_DNA"/>
</dbReference>
<name>A0A919GI70_9ACTN</name>
<proteinExistence type="predicted"/>
<gene>
    <name evidence="7" type="ORF">GCM10018793_52520</name>
</gene>
<reference evidence="7" key="2">
    <citation type="submission" date="2020-09" db="EMBL/GenBank/DDBJ databases">
        <authorList>
            <person name="Sun Q."/>
            <person name="Ohkuma M."/>
        </authorList>
    </citation>
    <scope>NUCLEOTIDE SEQUENCE</scope>
    <source>
        <strain evidence="7">JCM 5069</strain>
    </source>
</reference>
<sequence>MSDDRVVIVGASVSGLTVAETAREEGHTGEIVLVGDETRIPYDRPPLSKQLLSGEWEAERLTLRDQAALDGLGLDLRLGTRARSADAEARTVTLDDGSVLDYGTLVIATGVVPNRLPDGHGLRGVHVLHDIEDALRLREALRSAQRLVVVGAGFLGAEVAAVARKLGLTVTLVDPLPQPLVGALGETVGAMLADVHREHGVDVRCGVAVRALVGDGGAVCGVALDDGTQVPADTVLVAVGSRPAVQWLEGSGVPLGRRGADGCDGVLCDGRGMALPGVYAVGDVAAWWDARAGRRHRVEHRLTAAEQARIVGRGLVRPTAQVEPPVPFFWSDQYDLKLQVFGLPAPSHDFHLLSGSLAERRFVAAYAADGVVQAVVGCNMARQLRSWRPAVASATPVGEVLRTAVSA</sequence>
<dbReference type="PRINTS" id="PR00368">
    <property type="entry name" value="FADPNR"/>
</dbReference>
<evidence type="ECO:0000256" key="2">
    <source>
        <dbReference type="ARBA" id="ARBA00022630"/>
    </source>
</evidence>
<dbReference type="Pfam" id="PF14759">
    <property type="entry name" value="Reductase_C"/>
    <property type="match status" value="1"/>
</dbReference>
<evidence type="ECO:0000313" key="7">
    <source>
        <dbReference type="EMBL" id="GHH85250.1"/>
    </source>
</evidence>
<dbReference type="PRINTS" id="PR00411">
    <property type="entry name" value="PNDRDTASEI"/>
</dbReference>
<feature type="domain" description="Reductase C-terminal" evidence="6">
    <location>
        <begin position="328"/>
        <end position="397"/>
    </location>
</feature>
<evidence type="ECO:0000256" key="1">
    <source>
        <dbReference type="ARBA" id="ARBA00001974"/>
    </source>
</evidence>
<dbReference type="RefSeq" id="WP_229924941.1">
    <property type="nucleotide sequence ID" value="NZ_BNCD01000017.1"/>
</dbReference>
<dbReference type="InterPro" id="IPR016156">
    <property type="entry name" value="FAD/NAD-linked_Rdtase_dimer_sf"/>
</dbReference>
<dbReference type="InterPro" id="IPR050446">
    <property type="entry name" value="FAD-oxidoreductase/Apoptosis"/>
</dbReference>
<evidence type="ECO:0000313" key="8">
    <source>
        <dbReference type="Proteomes" id="UP000603708"/>
    </source>
</evidence>
<dbReference type="Pfam" id="PF07992">
    <property type="entry name" value="Pyr_redox_2"/>
    <property type="match status" value="1"/>
</dbReference>
<comment type="caution">
    <text evidence="7">The sequence shown here is derived from an EMBL/GenBank/DDBJ whole genome shotgun (WGS) entry which is preliminary data.</text>
</comment>
<dbReference type="GO" id="GO:0005737">
    <property type="term" value="C:cytoplasm"/>
    <property type="evidence" value="ECO:0007669"/>
    <property type="project" value="TreeGrafter"/>
</dbReference>
<dbReference type="SUPFAM" id="SSF51905">
    <property type="entry name" value="FAD/NAD(P)-binding domain"/>
    <property type="match status" value="2"/>
</dbReference>
<dbReference type="PANTHER" id="PTHR43557">
    <property type="entry name" value="APOPTOSIS-INDUCING FACTOR 1"/>
    <property type="match status" value="1"/>
</dbReference>
<dbReference type="InterPro" id="IPR023753">
    <property type="entry name" value="FAD/NAD-binding_dom"/>
</dbReference>
<dbReference type="SUPFAM" id="SSF55424">
    <property type="entry name" value="FAD/NAD-linked reductases, dimerisation (C-terminal) domain"/>
    <property type="match status" value="1"/>
</dbReference>
<dbReference type="AlphaFoldDB" id="A0A919GI70"/>
<evidence type="ECO:0000259" key="5">
    <source>
        <dbReference type="Pfam" id="PF07992"/>
    </source>
</evidence>
<keyword evidence="2" id="KW-0285">Flavoprotein</keyword>
<dbReference type="InterPro" id="IPR028202">
    <property type="entry name" value="Reductase_C"/>
</dbReference>
<feature type="domain" description="FAD/NAD(P)-binding" evidence="5">
    <location>
        <begin position="5"/>
        <end position="308"/>
    </location>
</feature>
<dbReference type="PANTHER" id="PTHR43557:SF2">
    <property type="entry name" value="RIESKE DOMAIN-CONTAINING PROTEIN-RELATED"/>
    <property type="match status" value="1"/>
</dbReference>
<evidence type="ECO:0000256" key="3">
    <source>
        <dbReference type="ARBA" id="ARBA00022827"/>
    </source>
</evidence>
<organism evidence="7 8">
    <name type="scientific">Streptomyces sulfonofaciens</name>
    <dbReference type="NCBI Taxonomy" id="68272"/>
    <lineage>
        <taxon>Bacteria</taxon>
        <taxon>Bacillati</taxon>
        <taxon>Actinomycetota</taxon>
        <taxon>Actinomycetes</taxon>
        <taxon>Kitasatosporales</taxon>
        <taxon>Streptomycetaceae</taxon>
        <taxon>Streptomyces</taxon>
    </lineage>
</organism>
<dbReference type="Gene3D" id="3.30.390.30">
    <property type="match status" value="1"/>
</dbReference>
<reference evidence="7" key="1">
    <citation type="journal article" date="2014" name="Int. J. Syst. Evol. Microbiol.">
        <title>Complete genome sequence of Corynebacterium casei LMG S-19264T (=DSM 44701T), isolated from a smear-ripened cheese.</title>
        <authorList>
            <consortium name="US DOE Joint Genome Institute (JGI-PGF)"/>
            <person name="Walter F."/>
            <person name="Albersmeier A."/>
            <person name="Kalinowski J."/>
            <person name="Ruckert C."/>
        </authorList>
    </citation>
    <scope>NUCLEOTIDE SEQUENCE</scope>
    <source>
        <strain evidence="7">JCM 5069</strain>
    </source>
</reference>
<dbReference type="Gene3D" id="3.50.50.60">
    <property type="entry name" value="FAD/NAD(P)-binding domain"/>
    <property type="match status" value="2"/>
</dbReference>
<evidence type="ECO:0000256" key="4">
    <source>
        <dbReference type="ARBA" id="ARBA00023002"/>
    </source>
</evidence>
<keyword evidence="3" id="KW-0274">FAD</keyword>
<comment type="cofactor">
    <cofactor evidence="1">
        <name>FAD</name>
        <dbReference type="ChEBI" id="CHEBI:57692"/>
    </cofactor>
</comment>
<dbReference type="Proteomes" id="UP000603708">
    <property type="component" value="Unassembled WGS sequence"/>
</dbReference>
<evidence type="ECO:0000259" key="6">
    <source>
        <dbReference type="Pfam" id="PF14759"/>
    </source>
</evidence>
<protein>
    <submittedName>
        <fullName evidence="7">Pyridine nucleotide-disulfide oxidoreductase</fullName>
    </submittedName>
</protein>
<dbReference type="GO" id="GO:0016651">
    <property type="term" value="F:oxidoreductase activity, acting on NAD(P)H"/>
    <property type="evidence" value="ECO:0007669"/>
    <property type="project" value="TreeGrafter"/>
</dbReference>
<keyword evidence="8" id="KW-1185">Reference proteome</keyword>
<accession>A0A919GI70</accession>
<dbReference type="InterPro" id="IPR036188">
    <property type="entry name" value="FAD/NAD-bd_sf"/>
</dbReference>
<keyword evidence="4" id="KW-0560">Oxidoreductase</keyword>